<dbReference type="SUPFAM" id="SSF54197">
    <property type="entry name" value="HIT-like"/>
    <property type="match status" value="1"/>
</dbReference>
<dbReference type="FunCoup" id="A0A2K1QGL8">
    <property type="interactions" value="1077"/>
</dbReference>
<dbReference type="InterPro" id="IPR029052">
    <property type="entry name" value="Metallo-depent_PP-like"/>
</dbReference>
<gene>
    <name evidence="4" type="ORF">CAC42_6820</name>
</gene>
<dbReference type="InterPro" id="IPR006767">
    <property type="entry name" value="Cwf19-like_C_dom-2"/>
</dbReference>
<dbReference type="GO" id="GO:0071014">
    <property type="term" value="C:post-mRNA release spliceosomal complex"/>
    <property type="evidence" value="ECO:0007669"/>
    <property type="project" value="TreeGrafter"/>
</dbReference>
<reference evidence="4 5" key="1">
    <citation type="submission" date="2017-06" db="EMBL/GenBank/DDBJ databases">
        <title>Draft genome sequence of a variant of Elsinoe murrayae.</title>
        <authorList>
            <person name="Cheng Q."/>
        </authorList>
    </citation>
    <scope>NUCLEOTIDE SEQUENCE [LARGE SCALE GENOMIC DNA]</scope>
    <source>
        <strain evidence="4 5">CQ-2017a</strain>
    </source>
</reference>
<dbReference type="InterPro" id="IPR006768">
    <property type="entry name" value="Cwf19-like_C_dom-1"/>
</dbReference>
<dbReference type="AlphaFoldDB" id="A0A2K1QGL8"/>
<dbReference type="Proteomes" id="UP000243797">
    <property type="component" value="Unassembled WGS sequence"/>
</dbReference>
<protein>
    <recommendedName>
        <fullName evidence="6">CWF19-like protein mug161</fullName>
    </recommendedName>
</protein>
<dbReference type="OrthoDB" id="444325at2759"/>
<evidence type="ECO:0008006" key="6">
    <source>
        <dbReference type="Google" id="ProtNLM"/>
    </source>
</evidence>
<evidence type="ECO:0000313" key="5">
    <source>
        <dbReference type="Proteomes" id="UP000243797"/>
    </source>
</evidence>
<dbReference type="InParanoid" id="A0A2K1QGL8"/>
<dbReference type="Gene3D" id="3.30.428.10">
    <property type="entry name" value="HIT-like"/>
    <property type="match status" value="1"/>
</dbReference>
<evidence type="ECO:0000259" key="3">
    <source>
        <dbReference type="Pfam" id="PF04677"/>
    </source>
</evidence>
<dbReference type="CDD" id="cd07380">
    <property type="entry name" value="MPP_CWF19_N"/>
    <property type="match status" value="1"/>
</dbReference>
<dbReference type="GO" id="GO:0000398">
    <property type="term" value="P:mRNA splicing, via spliceosome"/>
    <property type="evidence" value="ECO:0007669"/>
    <property type="project" value="TreeGrafter"/>
</dbReference>
<dbReference type="PANTHER" id="PTHR12072">
    <property type="entry name" value="CWF19, CELL CYCLE CONTROL PROTEIN"/>
    <property type="match status" value="1"/>
</dbReference>
<dbReference type="InterPro" id="IPR040194">
    <property type="entry name" value="Cwf19-like"/>
</dbReference>
<dbReference type="EMBL" id="NKHZ01000088">
    <property type="protein sequence ID" value="PNS14307.1"/>
    <property type="molecule type" value="Genomic_DNA"/>
</dbReference>
<dbReference type="InterPro" id="IPR036265">
    <property type="entry name" value="HIT-like_sf"/>
</dbReference>
<dbReference type="Pfam" id="PF04676">
    <property type="entry name" value="CwfJ_C_2"/>
    <property type="match status" value="1"/>
</dbReference>
<sequence length="552" mass="60488">MAPKIAVIGDINGSITAVFAKLATLHAKNNFSFALIVGDLFASDTADDDKSDNLLRLLKGQVEVALPTYFALGRSTLPEAVKARLQNDGEVCPNLFFLGRRTTIKTSEGVRIVALGGSLIEGNDNVETKPDEYTPAYSTTDVKILKGASTADILITSDWPAAITAGSKAVLPSENVKTEQQAVSDLTLQLKPRYHFSASTHFYEREPFFHPKSEDSTGFQTTRFISLAPYGNSAKQKWIYAFTLPSTADLLTTIPAGVTACPLDLSSNSKKRKANGSATFSRFSADTSISSRPSKRRPPPGPQECFFCLSNPNAATHLITSIGDNAYLTTAKGPLPTSSTFSILSFPAHILIIPLAHAPTLSTIDADARTDTRKEMHRYRHALQDMIASKCGTAAEDERLGAVTFAISRAGGVHLHWQFVPVSRDLVTKGLIEAGFKVWAEREGWPKFESTKSTSRGSEEVDDIPEEEEREDYFRVWISGCEEEGKGEDKVLTLYLDAGFRFDLQFGRKVLAQLMGLQGRGDWRNCGQTEDEEAKDAEGFKEGFKGWDFSLE</sequence>
<name>A0A2K1QGL8_9PEZI</name>
<dbReference type="STRING" id="2082308.A0A2K1QGL8"/>
<dbReference type="Pfam" id="PF04677">
    <property type="entry name" value="CwfJ_C_1"/>
    <property type="match status" value="1"/>
</dbReference>
<evidence type="ECO:0000313" key="4">
    <source>
        <dbReference type="EMBL" id="PNS14307.1"/>
    </source>
</evidence>
<dbReference type="SUPFAM" id="SSF56300">
    <property type="entry name" value="Metallo-dependent phosphatases"/>
    <property type="match status" value="1"/>
</dbReference>
<proteinExistence type="predicted"/>
<evidence type="ECO:0000256" key="1">
    <source>
        <dbReference type="SAM" id="MobiDB-lite"/>
    </source>
</evidence>
<comment type="caution">
    <text evidence="4">The sequence shown here is derived from an EMBL/GenBank/DDBJ whole genome shotgun (WGS) entry which is preliminary data.</text>
</comment>
<feature type="domain" description="Cwf19-like C-terminal" evidence="3">
    <location>
        <begin position="301"/>
        <end position="429"/>
    </location>
</feature>
<dbReference type="PANTHER" id="PTHR12072:SF4">
    <property type="entry name" value="CWF19-LIKE PROTEIN 1"/>
    <property type="match status" value="1"/>
</dbReference>
<dbReference type="GO" id="GO:0061632">
    <property type="term" value="F:RNA lariat debranching enzyme activator activity"/>
    <property type="evidence" value="ECO:0007669"/>
    <property type="project" value="TreeGrafter"/>
</dbReference>
<organism evidence="4 5">
    <name type="scientific">Sphaceloma murrayae</name>
    <dbReference type="NCBI Taxonomy" id="2082308"/>
    <lineage>
        <taxon>Eukaryota</taxon>
        <taxon>Fungi</taxon>
        <taxon>Dikarya</taxon>
        <taxon>Ascomycota</taxon>
        <taxon>Pezizomycotina</taxon>
        <taxon>Dothideomycetes</taxon>
        <taxon>Dothideomycetidae</taxon>
        <taxon>Myriangiales</taxon>
        <taxon>Elsinoaceae</taxon>
        <taxon>Sphaceloma</taxon>
    </lineage>
</organism>
<keyword evidence="5" id="KW-1185">Reference proteome</keyword>
<feature type="compositionally biased region" description="Polar residues" evidence="1">
    <location>
        <begin position="276"/>
        <end position="289"/>
    </location>
</feature>
<feature type="region of interest" description="Disordered" evidence="1">
    <location>
        <begin position="268"/>
        <end position="303"/>
    </location>
</feature>
<accession>A0A2K1QGL8</accession>
<feature type="domain" description="Cwf19-like protein C-terminal" evidence="2">
    <location>
        <begin position="470"/>
        <end position="549"/>
    </location>
</feature>
<evidence type="ECO:0000259" key="2">
    <source>
        <dbReference type="Pfam" id="PF04676"/>
    </source>
</evidence>